<reference evidence="3" key="1">
    <citation type="submission" date="2023-03" db="EMBL/GenBank/DDBJ databases">
        <title>MT1 and MT2 Draft Genomes of Novel Species.</title>
        <authorList>
            <person name="Venkateswaran K."/>
        </authorList>
    </citation>
    <scope>NUCLEOTIDE SEQUENCE</scope>
    <source>
        <strain evidence="3">F6_8S_P_1A</strain>
    </source>
</reference>
<dbReference type="InterPro" id="IPR057204">
    <property type="entry name" value="DUF7882"/>
</dbReference>
<organism evidence="3 4">
    <name type="scientific">Leifsonia virtsii</name>
    <dbReference type="NCBI Taxonomy" id="3035915"/>
    <lineage>
        <taxon>Bacteria</taxon>
        <taxon>Bacillati</taxon>
        <taxon>Actinomycetota</taxon>
        <taxon>Actinomycetes</taxon>
        <taxon>Micrococcales</taxon>
        <taxon>Microbacteriaceae</taxon>
        <taxon>Leifsonia</taxon>
    </lineage>
</organism>
<dbReference type="Proteomes" id="UP001174210">
    <property type="component" value="Unassembled WGS sequence"/>
</dbReference>
<dbReference type="EMBL" id="JAROCB010000001">
    <property type="protein sequence ID" value="MDN4595672.1"/>
    <property type="molecule type" value="Genomic_DNA"/>
</dbReference>
<dbReference type="RefSeq" id="WP_301215079.1">
    <property type="nucleotide sequence ID" value="NZ_JAROCB010000001.1"/>
</dbReference>
<proteinExistence type="predicted"/>
<evidence type="ECO:0000259" key="2">
    <source>
        <dbReference type="Pfam" id="PF25355"/>
    </source>
</evidence>
<gene>
    <name evidence="3" type="ORF">P5G59_00830</name>
</gene>
<comment type="caution">
    <text evidence="3">The sequence shown here is derived from an EMBL/GenBank/DDBJ whole genome shotgun (WGS) entry which is preliminary data.</text>
</comment>
<evidence type="ECO:0000256" key="1">
    <source>
        <dbReference type="SAM" id="MobiDB-lite"/>
    </source>
</evidence>
<accession>A0ABT8ISB8</accession>
<protein>
    <recommendedName>
        <fullName evidence="2">DUF7882 domain-containing protein</fullName>
    </recommendedName>
</protein>
<dbReference type="Pfam" id="PF25355">
    <property type="entry name" value="DUF7882"/>
    <property type="match status" value="1"/>
</dbReference>
<feature type="compositionally biased region" description="Basic residues" evidence="1">
    <location>
        <begin position="114"/>
        <end position="125"/>
    </location>
</feature>
<evidence type="ECO:0000313" key="3">
    <source>
        <dbReference type="EMBL" id="MDN4595672.1"/>
    </source>
</evidence>
<name>A0ABT8ISB8_9MICO</name>
<keyword evidence="4" id="KW-1185">Reference proteome</keyword>
<feature type="region of interest" description="Disordered" evidence="1">
    <location>
        <begin position="105"/>
        <end position="125"/>
    </location>
</feature>
<sequence>MGTLIYDGADGFAFDDRVLAHLQAVIQQKLRRREGFLLVWTDRTAEPIGVLRSIWLDPAISVQFVFTGSTLPELNRDWLTLLSERANSNSGLILEDDLRAEIREEMPEGSYRASKTKPAARHGGS</sequence>
<feature type="domain" description="DUF7882" evidence="2">
    <location>
        <begin position="1"/>
        <end position="95"/>
    </location>
</feature>
<evidence type="ECO:0000313" key="4">
    <source>
        <dbReference type="Proteomes" id="UP001174210"/>
    </source>
</evidence>